<evidence type="ECO:0000259" key="7">
    <source>
        <dbReference type="Pfam" id="PF00590"/>
    </source>
</evidence>
<dbReference type="NCBIfam" id="TIGR00096">
    <property type="entry name" value="16S rRNA (cytidine(1402)-2'-O)-methyltransferase"/>
    <property type="match status" value="1"/>
</dbReference>
<evidence type="ECO:0000313" key="8">
    <source>
        <dbReference type="EMBL" id="ARU63827.1"/>
    </source>
</evidence>
<keyword evidence="5 6" id="KW-0949">S-adenosyl-L-methionine</keyword>
<dbReference type="Gene3D" id="3.40.1010.10">
    <property type="entry name" value="Cobalt-precorrin-4 Transmethylase, Domain 1"/>
    <property type="match status" value="1"/>
</dbReference>
<dbReference type="FunFam" id="3.40.1010.10:FF:000002">
    <property type="entry name" value="Ribosomal RNA small subunit methyltransferase I"/>
    <property type="match status" value="1"/>
</dbReference>
<feature type="domain" description="Tetrapyrrole methylase" evidence="7">
    <location>
        <begin position="16"/>
        <end position="215"/>
    </location>
</feature>
<dbReference type="InterPro" id="IPR008189">
    <property type="entry name" value="rRNA_ssu_MeTfrase_I"/>
</dbReference>
<dbReference type="CDD" id="cd11648">
    <property type="entry name" value="RsmI"/>
    <property type="match status" value="1"/>
</dbReference>
<dbReference type="PIRSF" id="PIRSF005917">
    <property type="entry name" value="MTase_YraL"/>
    <property type="match status" value="1"/>
</dbReference>
<evidence type="ECO:0000313" key="9">
    <source>
        <dbReference type="Proteomes" id="UP000195437"/>
    </source>
</evidence>
<keyword evidence="4 6" id="KW-0808">Transferase</keyword>
<dbReference type="KEGG" id="tum:CBW65_07570"/>
<evidence type="ECO:0000256" key="2">
    <source>
        <dbReference type="ARBA" id="ARBA00022552"/>
    </source>
</evidence>
<dbReference type="GO" id="GO:0070677">
    <property type="term" value="F:rRNA (cytosine-2'-O-)-methyltransferase activity"/>
    <property type="evidence" value="ECO:0007669"/>
    <property type="project" value="UniProtKB-UniRule"/>
</dbReference>
<keyword evidence="1 6" id="KW-0963">Cytoplasm</keyword>
<keyword evidence="3 6" id="KW-0489">Methyltransferase</keyword>
<organism evidence="8 9">
    <name type="scientific">Tumebacillus avium</name>
    <dbReference type="NCBI Taxonomy" id="1903704"/>
    <lineage>
        <taxon>Bacteria</taxon>
        <taxon>Bacillati</taxon>
        <taxon>Bacillota</taxon>
        <taxon>Bacilli</taxon>
        <taxon>Bacillales</taxon>
        <taxon>Alicyclobacillaceae</taxon>
        <taxon>Tumebacillus</taxon>
    </lineage>
</organism>
<dbReference type="SUPFAM" id="SSF53790">
    <property type="entry name" value="Tetrapyrrole methylase"/>
    <property type="match status" value="1"/>
</dbReference>
<dbReference type="PANTHER" id="PTHR46111">
    <property type="entry name" value="RIBOSOMAL RNA SMALL SUBUNIT METHYLTRANSFERASE I"/>
    <property type="match status" value="1"/>
</dbReference>
<comment type="similarity">
    <text evidence="6">Belongs to the methyltransferase superfamily. RsmI family.</text>
</comment>
<dbReference type="Pfam" id="PF00590">
    <property type="entry name" value="TP_methylase"/>
    <property type="match status" value="1"/>
</dbReference>
<evidence type="ECO:0000256" key="3">
    <source>
        <dbReference type="ARBA" id="ARBA00022603"/>
    </source>
</evidence>
<dbReference type="PROSITE" id="PS50096">
    <property type="entry name" value="IQ"/>
    <property type="match status" value="1"/>
</dbReference>
<comment type="subcellular location">
    <subcellularLocation>
        <location evidence="6">Cytoplasm</location>
    </subcellularLocation>
</comment>
<accession>A0A1Y0ITS0</accession>
<reference evidence="9" key="1">
    <citation type="submission" date="2017-05" db="EMBL/GenBank/DDBJ databases">
        <authorList>
            <person name="Sung H."/>
        </authorList>
    </citation>
    <scope>NUCLEOTIDE SEQUENCE [LARGE SCALE GENOMIC DNA]</scope>
    <source>
        <strain evidence="9">AR23208</strain>
    </source>
</reference>
<dbReference type="PANTHER" id="PTHR46111:SF1">
    <property type="entry name" value="RIBOSOMAL RNA SMALL SUBUNIT METHYLTRANSFERASE I"/>
    <property type="match status" value="1"/>
</dbReference>
<protein>
    <recommendedName>
        <fullName evidence="6">Ribosomal RNA small subunit methyltransferase I</fullName>
        <ecNumber evidence="6">2.1.1.198</ecNumber>
    </recommendedName>
    <alternativeName>
        <fullName evidence="6">16S rRNA 2'-O-ribose C1402 methyltransferase</fullName>
    </alternativeName>
    <alternativeName>
        <fullName evidence="6">rRNA (cytidine-2'-O-)-methyltransferase RsmI</fullName>
    </alternativeName>
</protein>
<dbReference type="RefSeq" id="WP_087459156.1">
    <property type="nucleotide sequence ID" value="NZ_CP021434.1"/>
</dbReference>
<proteinExistence type="inferred from homology"/>
<dbReference type="InterPro" id="IPR018063">
    <property type="entry name" value="SAM_MeTrfase_RsmI_CS"/>
</dbReference>
<comment type="catalytic activity">
    <reaction evidence="6">
        <text>cytidine(1402) in 16S rRNA + S-adenosyl-L-methionine = 2'-O-methylcytidine(1402) in 16S rRNA + S-adenosyl-L-homocysteine + H(+)</text>
        <dbReference type="Rhea" id="RHEA:42924"/>
        <dbReference type="Rhea" id="RHEA-COMP:10285"/>
        <dbReference type="Rhea" id="RHEA-COMP:10286"/>
        <dbReference type="ChEBI" id="CHEBI:15378"/>
        <dbReference type="ChEBI" id="CHEBI:57856"/>
        <dbReference type="ChEBI" id="CHEBI:59789"/>
        <dbReference type="ChEBI" id="CHEBI:74495"/>
        <dbReference type="ChEBI" id="CHEBI:82748"/>
        <dbReference type="EC" id="2.1.1.198"/>
    </reaction>
</comment>
<dbReference type="InterPro" id="IPR035996">
    <property type="entry name" value="4pyrrol_Methylase_sf"/>
</dbReference>
<comment type="function">
    <text evidence="6">Catalyzes the 2'-O-methylation of the ribose of cytidine 1402 (C1402) in 16S rRNA.</text>
</comment>
<dbReference type="GO" id="GO:0005737">
    <property type="term" value="C:cytoplasm"/>
    <property type="evidence" value="ECO:0007669"/>
    <property type="project" value="UniProtKB-SubCell"/>
</dbReference>
<dbReference type="HAMAP" id="MF_01877">
    <property type="entry name" value="16SrRNA_methyltr_I"/>
    <property type="match status" value="1"/>
</dbReference>
<dbReference type="PROSITE" id="PS01296">
    <property type="entry name" value="RSMI"/>
    <property type="match status" value="1"/>
</dbReference>
<evidence type="ECO:0000256" key="5">
    <source>
        <dbReference type="ARBA" id="ARBA00022691"/>
    </source>
</evidence>
<gene>
    <name evidence="6" type="primary">rsmI</name>
    <name evidence="8" type="ORF">CBW65_07570</name>
</gene>
<dbReference type="EC" id="2.1.1.198" evidence="6"/>
<dbReference type="FunFam" id="3.30.950.10:FF:000002">
    <property type="entry name" value="Ribosomal RNA small subunit methyltransferase I"/>
    <property type="match status" value="1"/>
</dbReference>
<evidence type="ECO:0000256" key="6">
    <source>
        <dbReference type="HAMAP-Rule" id="MF_01877"/>
    </source>
</evidence>
<dbReference type="Proteomes" id="UP000195437">
    <property type="component" value="Chromosome"/>
</dbReference>
<dbReference type="InterPro" id="IPR000878">
    <property type="entry name" value="4pyrrol_Mease"/>
</dbReference>
<sequence>MNHRYSFQDEGRPGGTLYLVATPIGNLEDMTYRAIETLRKVAVIAAEDTRQSRKLLTHFEITGPRMISYHEHNKNSKEEAILTLLREGDSVALVSDAGTPGISDPGADIVRAAVEEGFAVVPIPGAVAGVSALIASGLPTDRFTFVGFLPREKKKRLAELEFYKHYPDTLVFYEAPHRVEETVKALLDVLGDRHMVIGRELTKRFEQFSRGKLSECLEWFSKENPRGEFVVMVEGNRETGGQLENPFVESPWWEGLNLSEHVERVVETGVSKKEAVKIVAKERGLQKREVYNTVIQDVNE</sequence>
<dbReference type="AlphaFoldDB" id="A0A1Y0ITS0"/>
<dbReference type="InterPro" id="IPR014777">
    <property type="entry name" value="4pyrrole_Mease_sub1"/>
</dbReference>
<evidence type="ECO:0000256" key="1">
    <source>
        <dbReference type="ARBA" id="ARBA00022490"/>
    </source>
</evidence>
<dbReference type="InterPro" id="IPR014776">
    <property type="entry name" value="4pyrrole_Mease_sub2"/>
</dbReference>
<dbReference type="OrthoDB" id="9809084at2"/>
<keyword evidence="2 6" id="KW-0698">rRNA processing</keyword>
<evidence type="ECO:0000256" key="4">
    <source>
        <dbReference type="ARBA" id="ARBA00022679"/>
    </source>
</evidence>
<name>A0A1Y0ITS0_9BACL</name>
<dbReference type="EMBL" id="CP021434">
    <property type="protein sequence ID" value="ARU63827.1"/>
    <property type="molecule type" value="Genomic_DNA"/>
</dbReference>
<dbReference type="Gene3D" id="3.30.950.10">
    <property type="entry name" value="Methyltransferase, Cobalt-precorrin-4 Transmethylase, Domain 2"/>
    <property type="match status" value="1"/>
</dbReference>
<keyword evidence="9" id="KW-1185">Reference proteome</keyword>